<gene>
    <name evidence="2" type="ORF">CYMTET_45568</name>
</gene>
<feature type="coiled-coil region" evidence="1">
    <location>
        <begin position="334"/>
        <end position="407"/>
    </location>
</feature>
<dbReference type="Proteomes" id="UP001190700">
    <property type="component" value="Unassembled WGS sequence"/>
</dbReference>
<reference evidence="2 3" key="1">
    <citation type="journal article" date="2015" name="Genome Biol. Evol.">
        <title>Comparative Genomics of a Bacterivorous Green Alga Reveals Evolutionary Causalities and Consequences of Phago-Mixotrophic Mode of Nutrition.</title>
        <authorList>
            <person name="Burns J.A."/>
            <person name="Paasch A."/>
            <person name="Narechania A."/>
            <person name="Kim E."/>
        </authorList>
    </citation>
    <scope>NUCLEOTIDE SEQUENCE [LARGE SCALE GENOMIC DNA]</scope>
    <source>
        <strain evidence="2 3">PLY_AMNH</strain>
    </source>
</reference>
<proteinExistence type="predicted"/>
<protein>
    <submittedName>
        <fullName evidence="2">Uncharacterized protein</fullName>
    </submittedName>
</protein>
<feature type="coiled-coil region" evidence="1">
    <location>
        <begin position="185"/>
        <end position="275"/>
    </location>
</feature>
<keyword evidence="3" id="KW-1185">Reference proteome</keyword>
<organism evidence="2 3">
    <name type="scientific">Cymbomonas tetramitiformis</name>
    <dbReference type="NCBI Taxonomy" id="36881"/>
    <lineage>
        <taxon>Eukaryota</taxon>
        <taxon>Viridiplantae</taxon>
        <taxon>Chlorophyta</taxon>
        <taxon>Pyramimonadophyceae</taxon>
        <taxon>Pyramimonadales</taxon>
        <taxon>Pyramimonadaceae</taxon>
        <taxon>Cymbomonas</taxon>
    </lineage>
</organism>
<name>A0AAE0BZS3_9CHLO</name>
<evidence type="ECO:0000313" key="2">
    <source>
        <dbReference type="EMBL" id="KAK3244835.1"/>
    </source>
</evidence>
<keyword evidence="1" id="KW-0175">Coiled coil</keyword>
<dbReference type="EMBL" id="LGRX02031348">
    <property type="protein sequence ID" value="KAK3244835.1"/>
    <property type="molecule type" value="Genomic_DNA"/>
</dbReference>
<comment type="caution">
    <text evidence="2">The sequence shown here is derived from an EMBL/GenBank/DDBJ whole genome shotgun (WGS) entry which is preliminary data.</text>
</comment>
<dbReference type="AlphaFoldDB" id="A0AAE0BZS3"/>
<sequence>MGYTRKYPCLLKRTLPPSEAVQWKPCALDLFTHKNSDVPSERERNSTDRHIDDEQSIVHATAATVDASIHNAVLEELREAQRTIASLQEQSHAATESLAAADRKLEQNVIEIAVAYASAMNIAIASSKEEGRRAGEAGMFDVTKQGKNELKAAVAKVKAEHQTDLMAAINIAREDERAAAELRLVEVLRKVESEKKAEIERHKKEVRESEQKVCKAAKLDVIESVRQEERVKFASEINKVREEAQKKIRSREEEIRRLEHTASEASIAVAEATARKREQQLEERIRAECKQRTLQHVEKAVMEISLEAEKKLQAEREDARISNQLAVDTAVTAIREKESVVREEAVKAARAEERFYLEQAFEEDRRLEKARAHAELEHVRQQATSAQQELEAARERLSTEASMAEAMWNVTAIEATVATIREEEQAHAQELLLALKQQEHLAREKAVKVARQEEKELAAQAVALVKADRQKSVEEAVKVAVEEEREAATDAINKAIQKGREERDEMVAAAGALTRRASTSAGEDIEVDEANPLAQLKLLETQEKVAMQAAVQAAEQWKALHKSVQKVQEQVYVHGVLGPAKAAQSSSGAGVLDWMFGST</sequence>
<feature type="coiled-coil region" evidence="1">
    <location>
        <begin position="70"/>
        <end position="104"/>
    </location>
</feature>
<evidence type="ECO:0000313" key="3">
    <source>
        <dbReference type="Proteomes" id="UP001190700"/>
    </source>
</evidence>
<evidence type="ECO:0000256" key="1">
    <source>
        <dbReference type="SAM" id="Coils"/>
    </source>
</evidence>
<accession>A0AAE0BZS3</accession>